<organism evidence="2 3">
    <name type="scientific">Ophiobolus disseminans</name>
    <dbReference type="NCBI Taxonomy" id="1469910"/>
    <lineage>
        <taxon>Eukaryota</taxon>
        <taxon>Fungi</taxon>
        <taxon>Dikarya</taxon>
        <taxon>Ascomycota</taxon>
        <taxon>Pezizomycotina</taxon>
        <taxon>Dothideomycetes</taxon>
        <taxon>Pleosporomycetidae</taxon>
        <taxon>Pleosporales</taxon>
        <taxon>Pleosporineae</taxon>
        <taxon>Phaeosphaeriaceae</taxon>
        <taxon>Ophiobolus</taxon>
    </lineage>
</organism>
<feature type="non-terminal residue" evidence="2">
    <location>
        <position position="264"/>
    </location>
</feature>
<name>A0A6A7AB79_9PLEO</name>
<evidence type="ECO:0000256" key="1">
    <source>
        <dbReference type="SAM" id="MobiDB-lite"/>
    </source>
</evidence>
<protein>
    <submittedName>
        <fullName evidence="2">Uncharacterized protein</fullName>
    </submittedName>
</protein>
<accession>A0A6A7AB79</accession>
<feature type="compositionally biased region" description="Basic and acidic residues" evidence="1">
    <location>
        <begin position="65"/>
        <end position="76"/>
    </location>
</feature>
<sequence>PRYYAQALSDQDKHALSQGELNHNLKTYSLKDAIVHHDSRTDLVPRHGIDKLDKMEAHAHIVQERERSRQLLERKVRGSKYPKSRLSKSRGYDDHRMAYRSQASQSMYGLRSSSVPPQQPPPVPAASFASPSLPRMTRQFSFVEDVTPVSDSTPPPNHLRAASTVDYFTHPVVDPITRFTGTGTRPPCRRDISSFAATAIAPRPSTTTPVASSSRADSPLSKVVSPPQHEHNPNVTFDSFLVPHKSGKGEAFQGTSNAKKPKVP</sequence>
<keyword evidence="3" id="KW-1185">Reference proteome</keyword>
<reference evidence="2" key="1">
    <citation type="journal article" date="2020" name="Stud. Mycol.">
        <title>101 Dothideomycetes genomes: a test case for predicting lifestyles and emergence of pathogens.</title>
        <authorList>
            <person name="Haridas S."/>
            <person name="Albert R."/>
            <person name="Binder M."/>
            <person name="Bloem J."/>
            <person name="Labutti K."/>
            <person name="Salamov A."/>
            <person name="Andreopoulos B."/>
            <person name="Baker S."/>
            <person name="Barry K."/>
            <person name="Bills G."/>
            <person name="Bluhm B."/>
            <person name="Cannon C."/>
            <person name="Castanera R."/>
            <person name="Culley D."/>
            <person name="Daum C."/>
            <person name="Ezra D."/>
            <person name="Gonzalez J."/>
            <person name="Henrissat B."/>
            <person name="Kuo A."/>
            <person name="Liang C."/>
            <person name="Lipzen A."/>
            <person name="Lutzoni F."/>
            <person name="Magnuson J."/>
            <person name="Mondo S."/>
            <person name="Nolan M."/>
            <person name="Ohm R."/>
            <person name="Pangilinan J."/>
            <person name="Park H.-J."/>
            <person name="Ramirez L."/>
            <person name="Alfaro M."/>
            <person name="Sun H."/>
            <person name="Tritt A."/>
            <person name="Yoshinaga Y."/>
            <person name="Zwiers L.-H."/>
            <person name="Turgeon B."/>
            <person name="Goodwin S."/>
            <person name="Spatafora J."/>
            <person name="Crous P."/>
            <person name="Grigoriev I."/>
        </authorList>
    </citation>
    <scope>NUCLEOTIDE SEQUENCE</scope>
    <source>
        <strain evidence="2">CBS 113818</strain>
    </source>
</reference>
<dbReference type="Proteomes" id="UP000799424">
    <property type="component" value="Unassembled WGS sequence"/>
</dbReference>
<feature type="region of interest" description="Disordered" evidence="1">
    <location>
        <begin position="199"/>
        <end position="264"/>
    </location>
</feature>
<evidence type="ECO:0000313" key="2">
    <source>
        <dbReference type="EMBL" id="KAF2830124.1"/>
    </source>
</evidence>
<proteinExistence type="predicted"/>
<feature type="region of interest" description="Disordered" evidence="1">
    <location>
        <begin position="65"/>
        <end position="130"/>
    </location>
</feature>
<gene>
    <name evidence="2" type="ORF">CC86DRAFT_272770</name>
</gene>
<feature type="compositionally biased region" description="Basic residues" evidence="1">
    <location>
        <begin position="77"/>
        <end position="88"/>
    </location>
</feature>
<feature type="non-terminal residue" evidence="2">
    <location>
        <position position="1"/>
    </location>
</feature>
<dbReference type="EMBL" id="MU006220">
    <property type="protein sequence ID" value="KAF2830124.1"/>
    <property type="molecule type" value="Genomic_DNA"/>
</dbReference>
<dbReference type="AlphaFoldDB" id="A0A6A7AB79"/>
<feature type="compositionally biased region" description="Polar residues" evidence="1">
    <location>
        <begin position="204"/>
        <end position="216"/>
    </location>
</feature>
<dbReference type="OrthoDB" id="3769170at2759"/>
<evidence type="ECO:0000313" key="3">
    <source>
        <dbReference type="Proteomes" id="UP000799424"/>
    </source>
</evidence>